<organism evidence="1">
    <name type="scientific">hydrothermal vent metagenome</name>
    <dbReference type="NCBI Taxonomy" id="652676"/>
    <lineage>
        <taxon>unclassified sequences</taxon>
        <taxon>metagenomes</taxon>
        <taxon>ecological metagenomes</taxon>
    </lineage>
</organism>
<dbReference type="EMBL" id="UOFT01000065">
    <property type="protein sequence ID" value="VAW98181.1"/>
    <property type="molecule type" value="Genomic_DNA"/>
</dbReference>
<evidence type="ECO:0000313" key="1">
    <source>
        <dbReference type="EMBL" id="VAW98181.1"/>
    </source>
</evidence>
<name>A0A3B1A282_9ZZZZ</name>
<evidence type="ECO:0008006" key="2">
    <source>
        <dbReference type="Google" id="ProtNLM"/>
    </source>
</evidence>
<dbReference type="GO" id="GO:0009055">
    <property type="term" value="F:electron transfer activity"/>
    <property type="evidence" value="ECO:0007669"/>
    <property type="project" value="InterPro"/>
</dbReference>
<protein>
    <recommendedName>
        <fullName evidence="2">Cytochrome c, class I</fullName>
    </recommendedName>
</protein>
<accession>A0A3B1A282</accession>
<reference evidence="1" key="1">
    <citation type="submission" date="2018-06" db="EMBL/GenBank/DDBJ databases">
        <authorList>
            <person name="Zhirakovskaya E."/>
        </authorList>
    </citation>
    <scope>NUCLEOTIDE SEQUENCE</scope>
</reference>
<dbReference type="SUPFAM" id="SSF46626">
    <property type="entry name" value="Cytochrome c"/>
    <property type="match status" value="1"/>
</dbReference>
<dbReference type="AlphaFoldDB" id="A0A3B1A282"/>
<sequence>MKINLFKVYKTGLASLIVITGLSFLNVSFAAEENADTKGDFARGAKAWVDNCVRCHNVRDPKELRDDQWITTTFHMRIRAGLTGQQTRDIIKFLQMSN</sequence>
<proteinExistence type="predicted"/>
<dbReference type="GO" id="GO:0020037">
    <property type="term" value="F:heme binding"/>
    <property type="evidence" value="ECO:0007669"/>
    <property type="project" value="InterPro"/>
</dbReference>
<gene>
    <name evidence="1" type="ORF">MNBD_GAMMA23-19</name>
</gene>
<dbReference type="InterPro" id="IPR036909">
    <property type="entry name" value="Cyt_c-like_dom_sf"/>
</dbReference>